<dbReference type="SUPFAM" id="SSF48576">
    <property type="entry name" value="Terpenoid synthases"/>
    <property type="match status" value="1"/>
</dbReference>
<dbReference type="Gene3D" id="1.10.600.10">
    <property type="entry name" value="Farnesyl Diphosphate Synthase"/>
    <property type="match status" value="1"/>
</dbReference>
<dbReference type="InterPro" id="IPR008949">
    <property type="entry name" value="Isoprenoid_synthase_dom_sf"/>
</dbReference>
<evidence type="ECO:0000313" key="1">
    <source>
        <dbReference type="EMBL" id="TFK36006.1"/>
    </source>
</evidence>
<reference evidence="1 2" key="1">
    <citation type="journal article" date="2019" name="Nat. Ecol. Evol.">
        <title>Megaphylogeny resolves global patterns of mushroom evolution.</title>
        <authorList>
            <person name="Varga T."/>
            <person name="Krizsan K."/>
            <person name="Foldi C."/>
            <person name="Dima B."/>
            <person name="Sanchez-Garcia M."/>
            <person name="Sanchez-Ramirez S."/>
            <person name="Szollosi G.J."/>
            <person name="Szarkandi J.G."/>
            <person name="Papp V."/>
            <person name="Albert L."/>
            <person name="Andreopoulos W."/>
            <person name="Angelini C."/>
            <person name="Antonin V."/>
            <person name="Barry K.W."/>
            <person name="Bougher N.L."/>
            <person name="Buchanan P."/>
            <person name="Buyck B."/>
            <person name="Bense V."/>
            <person name="Catcheside P."/>
            <person name="Chovatia M."/>
            <person name="Cooper J."/>
            <person name="Damon W."/>
            <person name="Desjardin D."/>
            <person name="Finy P."/>
            <person name="Geml J."/>
            <person name="Haridas S."/>
            <person name="Hughes K."/>
            <person name="Justo A."/>
            <person name="Karasinski D."/>
            <person name="Kautmanova I."/>
            <person name="Kiss B."/>
            <person name="Kocsube S."/>
            <person name="Kotiranta H."/>
            <person name="LaButti K.M."/>
            <person name="Lechner B.E."/>
            <person name="Liimatainen K."/>
            <person name="Lipzen A."/>
            <person name="Lukacs Z."/>
            <person name="Mihaltcheva S."/>
            <person name="Morgado L.N."/>
            <person name="Niskanen T."/>
            <person name="Noordeloos M.E."/>
            <person name="Ohm R.A."/>
            <person name="Ortiz-Santana B."/>
            <person name="Ovrebo C."/>
            <person name="Racz N."/>
            <person name="Riley R."/>
            <person name="Savchenko A."/>
            <person name="Shiryaev A."/>
            <person name="Soop K."/>
            <person name="Spirin V."/>
            <person name="Szebenyi C."/>
            <person name="Tomsovsky M."/>
            <person name="Tulloss R.E."/>
            <person name="Uehling J."/>
            <person name="Grigoriev I.V."/>
            <person name="Vagvolgyi C."/>
            <person name="Papp T."/>
            <person name="Martin F.M."/>
            <person name="Miettinen O."/>
            <person name="Hibbett D.S."/>
            <person name="Nagy L.G."/>
        </authorList>
    </citation>
    <scope>NUCLEOTIDE SEQUENCE [LARGE SCALE GENOMIC DNA]</scope>
    <source>
        <strain evidence="1 2">CBS 166.37</strain>
    </source>
</reference>
<proteinExistence type="predicted"/>
<dbReference type="Pfam" id="PF19086">
    <property type="entry name" value="Terpene_syn_C_2"/>
    <property type="match status" value="1"/>
</dbReference>
<dbReference type="Proteomes" id="UP000308652">
    <property type="component" value="Unassembled WGS sequence"/>
</dbReference>
<dbReference type="AlphaFoldDB" id="A0A5C3LV66"/>
<name>A0A5C3LV66_9AGAR</name>
<dbReference type="EMBL" id="ML213617">
    <property type="protein sequence ID" value="TFK36006.1"/>
    <property type="molecule type" value="Genomic_DNA"/>
</dbReference>
<protein>
    <submittedName>
        <fullName evidence="1">Isoprenoid synthase domain-containing protein</fullName>
    </submittedName>
</protein>
<keyword evidence="2" id="KW-1185">Reference proteome</keyword>
<sequence>MIRILLRISTYIPLVLPHTLDDRIEHIAKVSALMYLLADVHNYMSDEDKEAMQALFKHLPAFTLGTQTPAPDDRLGWIVADILSHFRSDENLSEEASYLGKKACEHIIGLFSASTSSKHVMITIEYPTMKSYLAHRFRDAGMLWSFSHIRWRCDIFIPDSIMDDPNFIELESYISKRSKEGSVSGIVNSIPIVMQERGLNQVDATRYVEDIIRQVEHDILEVEGKIVGSANGTPKL</sequence>
<accession>A0A5C3LV66</accession>
<evidence type="ECO:0000313" key="2">
    <source>
        <dbReference type="Proteomes" id="UP000308652"/>
    </source>
</evidence>
<organism evidence="1 2">
    <name type="scientific">Crucibulum laeve</name>
    <dbReference type="NCBI Taxonomy" id="68775"/>
    <lineage>
        <taxon>Eukaryota</taxon>
        <taxon>Fungi</taxon>
        <taxon>Dikarya</taxon>
        <taxon>Basidiomycota</taxon>
        <taxon>Agaricomycotina</taxon>
        <taxon>Agaricomycetes</taxon>
        <taxon>Agaricomycetidae</taxon>
        <taxon>Agaricales</taxon>
        <taxon>Agaricineae</taxon>
        <taxon>Nidulariaceae</taxon>
        <taxon>Crucibulum</taxon>
    </lineage>
</organism>
<gene>
    <name evidence="1" type="ORF">BDQ12DRAFT_668152</name>
</gene>